<dbReference type="InterPro" id="IPR029787">
    <property type="entry name" value="Nucleotide_cyclase"/>
</dbReference>
<sequence length="429" mass="49039">MKQTKTDILTGLYTYNVLVEHLEKKLASATDLSTGILYFEIDDPARFNDLFGYNSDKEILLKLSKNISNLLDDELFIRMGTYSFAIVKDHIEDTAPLMAVAKKIINLVREPMSFNGNLLYLTVAIGITTSSKEDTTPQMLISRAENGMKESKQQGTNRISINHETATLSYEHEFKLLHDLPHAIENGEIYFVYQAQYNYDQSAFIGAEVLARWEHPELGNIPPNIFIPLAEKNGMITPLMIKTLTEVSSLFHTLDAEQIKPFSIAVNLSFQVFMEESFLDTVTFLLDAYNLKGRPLTFEIMEDTIPDHLESFTTRLKELKSLGFSLAVDDYGTGHTSLTYLLHFPIDYLKIDRSFVHHIHLNKKDYLLFKSIVDMAKILGLKVIAEGVETKEDDKIIRQFEDITVQGYLYSKPLKTENLIELLKEDRNK</sequence>
<evidence type="ECO:0000313" key="3">
    <source>
        <dbReference type="EMBL" id="SFV59885.1"/>
    </source>
</evidence>
<dbReference type="PROSITE" id="PS50887">
    <property type="entry name" value="GGDEF"/>
    <property type="match status" value="1"/>
</dbReference>
<dbReference type="Pfam" id="PF00563">
    <property type="entry name" value="EAL"/>
    <property type="match status" value="1"/>
</dbReference>
<dbReference type="AlphaFoldDB" id="A0A1W1C2C3"/>
<gene>
    <name evidence="3" type="ORF">MNB_SV-3-680</name>
</gene>
<dbReference type="Pfam" id="PF00990">
    <property type="entry name" value="GGDEF"/>
    <property type="match status" value="1"/>
</dbReference>
<dbReference type="PROSITE" id="PS50883">
    <property type="entry name" value="EAL"/>
    <property type="match status" value="1"/>
</dbReference>
<dbReference type="SUPFAM" id="SSF141868">
    <property type="entry name" value="EAL domain-like"/>
    <property type="match status" value="1"/>
</dbReference>
<proteinExistence type="predicted"/>
<dbReference type="InterPro" id="IPR001633">
    <property type="entry name" value="EAL_dom"/>
</dbReference>
<dbReference type="NCBIfam" id="TIGR00254">
    <property type="entry name" value="GGDEF"/>
    <property type="match status" value="1"/>
</dbReference>
<protein>
    <submittedName>
        <fullName evidence="3">Diguanylate cyclase/phosphodiesterase (GGDEF &amp; EAL domains) with PAS/PAC sensor(S)</fullName>
    </submittedName>
</protein>
<dbReference type="InterPro" id="IPR035919">
    <property type="entry name" value="EAL_sf"/>
</dbReference>
<feature type="domain" description="GGDEF" evidence="2">
    <location>
        <begin position="32"/>
        <end position="164"/>
    </location>
</feature>
<dbReference type="PANTHER" id="PTHR33121:SF71">
    <property type="entry name" value="OXYGEN SENSOR PROTEIN DOSP"/>
    <property type="match status" value="1"/>
</dbReference>
<evidence type="ECO:0000259" key="1">
    <source>
        <dbReference type="PROSITE" id="PS50883"/>
    </source>
</evidence>
<organism evidence="3">
    <name type="scientific">hydrothermal vent metagenome</name>
    <dbReference type="NCBI Taxonomy" id="652676"/>
    <lineage>
        <taxon>unclassified sequences</taxon>
        <taxon>metagenomes</taxon>
        <taxon>ecological metagenomes</taxon>
    </lineage>
</organism>
<dbReference type="InterPro" id="IPR000160">
    <property type="entry name" value="GGDEF_dom"/>
</dbReference>
<dbReference type="PANTHER" id="PTHR33121">
    <property type="entry name" value="CYCLIC DI-GMP PHOSPHODIESTERASE PDEF"/>
    <property type="match status" value="1"/>
</dbReference>
<feature type="domain" description="EAL" evidence="1">
    <location>
        <begin position="173"/>
        <end position="427"/>
    </location>
</feature>
<evidence type="ECO:0000259" key="2">
    <source>
        <dbReference type="PROSITE" id="PS50887"/>
    </source>
</evidence>
<dbReference type="EMBL" id="FPHI01000021">
    <property type="protein sequence ID" value="SFV59885.1"/>
    <property type="molecule type" value="Genomic_DNA"/>
</dbReference>
<accession>A0A1W1C2C3</accession>
<reference evidence="3" key="1">
    <citation type="submission" date="2016-10" db="EMBL/GenBank/DDBJ databases">
        <authorList>
            <person name="de Groot N.N."/>
        </authorList>
    </citation>
    <scope>NUCLEOTIDE SEQUENCE</scope>
</reference>
<dbReference type="CDD" id="cd01948">
    <property type="entry name" value="EAL"/>
    <property type="match status" value="1"/>
</dbReference>
<dbReference type="InterPro" id="IPR043128">
    <property type="entry name" value="Rev_trsase/Diguanyl_cyclase"/>
</dbReference>
<dbReference type="SUPFAM" id="SSF55073">
    <property type="entry name" value="Nucleotide cyclase"/>
    <property type="match status" value="1"/>
</dbReference>
<dbReference type="SMART" id="SM00052">
    <property type="entry name" value="EAL"/>
    <property type="match status" value="1"/>
</dbReference>
<dbReference type="InterPro" id="IPR050706">
    <property type="entry name" value="Cyclic-di-GMP_PDE-like"/>
</dbReference>
<name>A0A1W1C2C3_9ZZZZ</name>
<dbReference type="Gene3D" id="3.30.70.270">
    <property type="match status" value="1"/>
</dbReference>
<dbReference type="SMART" id="SM00267">
    <property type="entry name" value="GGDEF"/>
    <property type="match status" value="1"/>
</dbReference>
<dbReference type="GO" id="GO:0071111">
    <property type="term" value="F:cyclic-guanylate-specific phosphodiesterase activity"/>
    <property type="evidence" value="ECO:0007669"/>
    <property type="project" value="InterPro"/>
</dbReference>
<dbReference type="Gene3D" id="3.20.20.450">
    <property type="entry name" value="EAL domain"/>
    <property type="match status" value="1"/>
</dbReference>
<dbReference type="CDD" id="cd01949">
    <property type="entry name" value="GGDEF"/>
    <property type="match status" value="1"/>
</dbReference>